<dbReference type="GO" id="GO:0005979">
    <property type="term" value="P:regulation of glycogen biosynthetic process"/>
    <property type="evidence" value="ECO:0007669"/>
    <property type="project" value="TreeGrafter"/>
</dbReference>
<dbReference type="OMA" id="VTDCFSF"/>
<dbReference type="InterPro" id="IPR038175">
    <property type="entry name" value="CBM21_dom_sf"/>
</dbReference>
<dbReference type="Ensembl" id="ENSELUT00000083548.2">
    <property type="protein sequence ID" value="ENSELUP00000058006.1"/>
    <property type="gene ID" value="ENSELUG00000033613.2"/>
</dbReference>
<dbReference type="Bgee" id="ENSELUG00000033613">
    <property type="expression patterns" value="Expressed in muscle tissue and 5 other cell types or tissues"/>
</dbReference>
<feature type="domain" description="CBM21" evidence="1">
    <location>
        <begin position="146"/>
        <end position="254"/>
    </location>
</feature>
<dbReference type="Proteomes" id="UP000265140">
    <property type="component" value="Chromosome 19"/>
</dbReference>
<accession>A0A6Q2XY15</accession>
<dbReference type="PROSITE" id="PS51159">
    <property type="entry name" value="CBM21"/>
    <property type="match status" value="1"/>
</dbReference>
<dbReference type="GeneTree" id="ENSGT00940000157682"/>
<evidence type="ECO:0000313" key="2">
    <source>
        <dbReference type="Ensembl" id="ENSELUP00000058006.1"/>
    </source>
</evidence>
<dbReference type="InParanoid" id="A0A6Q2XY15"/>
<dbReference type="AlphaFoldDB" id="A0A6Q2XY15"/>
<dbReference type="GO" id="GO:0000164">
    <property type="term" value="C:protein phosphatase type 1 complex"/>
    <property type="evidence" value="ECO:0007669"/>
    <property type="project" value="TreeGrafter"/>
</dbReference>
<reference evidence="3" key="1">
    <citation type="journal article" date="2014" name="PLoS ONE">
        <title>The genome and linkage map of the northern pike (Esox lucius): conserved synteny revealed between the salmonid sister group and the Neoteleostei.</title>
        <authorList>
            <person name="Rondeau E.B."/>
            <person name="Minkley D.R."/>
            <person name="Leong J.S."/>
            <person name="Messmer A.M."/>
            <person name="Jantzen J.R."/>
            <person name="von Schalburg K.R."/>
            <person name="Lemon C."/>
            <person name="Bird N.H."/>
            <person name="Koop B.F."/>
        </authorList>
    </citation>
    <scope>NUCLEOTIDE SEQUENCE</scope>
</reference>
<dbReference type="Pfam" id="PF03370">
    <property type="entry name" value="CBM_21"/>
    <property type="match status" value="1"/>
</dbReference>
<dbReference type="CDD" id="cd22255">
    <property type="entry name" value="PBD_PPP1R3A"/>
    <property type="match status" value="1"/>
</dbReference>
<dbReference type="GO" id="GO:0008157">
    <property type="term" value="F:protein phosphatase 1 binding"/>
    <property type="evidence" value="ECO:0007669"/>
    <property type="project" value="TreeGrafter"/>
</dbReference>
<protein>
    <recommendedName>
        <fullName evidence="1">CBM21 domain-containing protein</fullName>
    </recommendedName>
</protein>
<organism evidence="2 3">
    <name type="scientific">Esox lucius</name>
    <name type="common">Northern pike</name>
    <dbReference type="NCBI Taxonomy" id="8010"/>
    <lineage>
        <taxon>Eukaryota</taxon>
        <taxon>Metazoa</taxon>
        <taxon>Chordata</taxon>
        <taxon>Craniata</taxon>
        <taxon>Vertebrata</taxon>
        <taxon>Euteleostomi</taxon>
        <taxon>Actinopterygii</taxon>
        <taxon>Neopterygii</taxon>
        <taxon>Teleostei</taxon>
        <taxon>Protacanthopterygii</taxon>
        <taxon>Esociformes</taxon>
        <taxon>Esocidae</taxon>
        <taxon>Esox</taxon>
    </lineage>
</organism>
<reference evidence="2" key="2">
    <citation type="submission" date="2020-02" db="EMBL/GenBank/DDBJ databases">
        <title>Esox lucius (northern pike) genome, fEsoLuc1, primary haplotype.</title>
        <authorList>
            <person name="Myers G."/>
            <person name="Karagic N."/>
            <person name="Meyer A."/>
            <person name="Pippel M."/>
            <person name="Reichard M."/>
            <person name="Winkler S."/>
            <person name="Tracey A."/>
            <person name="Sims Y."/>
            <person name="Howe K."/>
            <person name="Rhie A."/>
            <person name="Formenti G."/>
            <person name="Durbin R."/>
            <person name="Fedrigo O."/>
            <person name="Jarvis E.D."/>
        </authorList>
    </citation>
    <scope>NUCLEOTIDE SEQUENCE [LARGE SCALE GENOMIC DNA]</scope>
</reference>
<dbReference type="PANTHER" id="PTHR12307:SF2">
    <property type="entry name" value="PROTEIN PHOSPHATASE 1 REGULATORY SUBUNIT 3A"/>
    <property type="match status" value="1"/>
</dbReference>
<dbReference type="Gene3D" id="2.60.40.2440">
    <property type="entry name" value="Carbohydrate binding type-21 domain"/>
    <property type="match status" value="1"/>
</dbReference>
<name>A0A6Q2XY15_ESOLU</name>
<reference evidence="2" key="4">
    <citation type="submission" date="2025-09" db="UniProtKB">
        <authorList>
            <consortium name="Ensembl"/>
        </authorList>
    </citation>
    <scope>IDENTIFICATION</scope>
</reference>
<dbReference type="PANTHER" id="PTHR12307">
    <property type="entry name" value="PROTEIN PHOSPHATASE 1 REGULATORY SUBUNIT"/>
    <property type="match status" value="1"/>
</dbReference>
<dbReference type="InterPro" id="IPR005036">
    <property type="entry name" value="CBM21_dom"/>
</dbReference>
<sequence>MNTGQLVEPRVQTKYGEAPMESAAVERRSTVVGGLLGVTGSITWDGDETKDAEVINGIRPKSSPLPRRRSDSDLNEFELELTPCRSRRVSFADALGQNLVKVKEFDSWDVTTPMSLDTLEGEKEVDEYYLSSLYTPPLSEEALVRRVREQKLELESAELLRGTTTLRGVIRVLNVSFHKTVYIRTTLDAWATHFDLLAEHMPGSSDGHTDRFSFKLTLVPPFGECGARVDFCLRYETPVGTFWANNSGQNYVMFYHQKNRELEAKAQKHKNGRRKSILKFIGQLYDEYWKILVNSCCCLLFGVSRWAFVMAL</sequence>
<proteinExistence type="predicted"/>
<dbReference type="GO" id="GO:2001069">
    <property type="term" value="F:glycogen binding"/>
    <property type="evidence" value="ECO:0007669"/>
    <property type="project" value="TreeGrafter"/>
</dbReference>
<evidence type="ECO:0000313" key="3">
    <source>
        <dbReference type="Proteomes" id="UP000265140"/>
    </source>
</evidence>
<dbReference type="InterPro" id="IPR050782">
    <property type="entry name" value="PP1_regulatory_subunit_3"/>
</dbReference>
<reference evidence="2" key="3">
    <citation type="submission" date="2025-08" db="UniProtKB">
        <authorList>
            <consortium name="Ensembl"/>
        </authorList>
    </citation>
    <scope>IDENTIFICATION</scope>
</reference>
<evidence type="ECO:0000259" key="1">
    <source>
        <dbReference type="PROSITE" id="PS51159"/>
    </source>
</evidence>
<keyword evidence="3" id="KW-1185">Reference proteome</keyword>